<organism evidence="3 4">
    <name type="scientific">Sinomonas terrae</name>
    <dbReference type="NCBI Taxonomy" id="2908838"/>
    <lineage>
        <taxon>Bacteria</taxon>
        <taxon>Bacillati</taxon>
        <taxon>Actinomycetota</taxon>
        <taxon>Actinomycetes</taxon>
        <taxon>Micrococcales</taxon>
        <taxon>Micrococcaceae</taxon>
        <taxon>Sinomonas</taxon>
    </lineage>
</organism>
<accession>A0ABS9U5D6</accession>
<comment type="caution">
    <text evidence="3">The sequence shown here is derived from an EMBL/GenBank/DDBJ whole genome shotgun (WGS) entry which is preliminary data.</text>
</comment>
<protein>
    <submittedName>
        <fullName evidence="3">DsbA family oxidoreductase</fullName>
    </submittedName>
</protein>
<evidence type="ECO:0000256" key="1">
    <source>
        <dbReference type="SAM" id="MobiDB-lite"/>
    </source>
</evidence>
<dbReference type="Proteomes" id="UP001202922">
    <property type="component" value="Unassembled WGS sequence"/>
</dbReference>
<feature type="region of interest" description="Disordered" evidence="1">
    <location>
        <begin position="226"/>
        <end position="267"/>
    </location>
</feature>
<dbReference type="PANTHER" id="PTHR13887">
    <property type="entry name" value="GLUTATHIONE S-TRANSFERASE KAPPA"/>
    <property type="match status" value="1"/>
</dbReference>
<keyword evidence="4" id="KW-1185">Reference proteome</keyword>
<evidence type="ECO:0000313" key="4">
    <source>
        <dbReference type="Proteomes" id="UP001202922"/>
    </source>
</evidence>
<feature type="domain" description="DSBA-like thioredoxin" evidence="2">
    <location>
        <begin position="3"/>
        <end position="207"/>
    </location>
</feature>
<dbReference type="RefSeq" id="WP_241055828.1">
    <property type="nucleotide sequence ID" value="NZ_JAKZBV010000001.1"/>
</dbReference>
<evidence type="ECO:0000313" key="3">
    <source>
        <dbReference type="EMBL" id="MCH6471901.1"/>
    </source>
</evidence>
<reference evidence="3 4" key="1">
    <citation type="submission" date="2022-03" db="EMBL/GenBank/DDBJ databases">
        <title>Sinomonas sp. isolated from a soil.</title>
        <authorList>
            <person name="Han J."/>
            <person name="Kim D.-U."/>
        </authorList>
    </citation>
    <scope>NUCLEOTIDE SEQUENCE [LARGE SCALE GENOMIC DNA]</scope>
    <source>
        <strain evidence="3 4">5-5</strain>
    </source>
</reference>
<dbReference type="PANTHER" id="PTHR13887:SF41">
    <property type="entry name" value="THIOREDOXIN SUPERFAMILY PROTEIN"/>
    <property type="match status" value="1"/>
</dbReference>
<dbReference type="SUPFAM" id="SSF52833">
    <property type="entry name" value="Thioredoxin-like"/>
    <property type="match status" value="1"/>
</dbReference>
<dbReference type="InterPro" id="IPR001853">
    <property type="entry name" value="DSBA-like_thioredoxin_dom"/>
</dbReference>
<feature type="compositionally biased region" description="Gly residues" evidence="1">
    <location>
        <begin position="229"/>
        <end position="253"/>
    </location>
</feature>
<dbReference type="Pfam" id="PF01323">
    <property type="entry name" value="DSBA"/>
    <property type="match status" value="1"/>
</dbReference>
<dbReference type="CDD" id="cd03024">
    <property type="entry name" value="DsbA_FrnE"/>
    <property type="match status" value="1"/>
</dbReference>
<sequence>MNVDIWSDIACPWCFIGKRRFEKALAEFPHKDDVTVTWHSFQLDPSLPEHYDGTELEYLSQRKGMPADRVAQMFEQVTQVAAGEGLAYDFSTIVVANSFSAHELLHLAKARGTEGAADAVKEALLSAHFEQGKDIGSREVLVEVGAAAGLAEADIAAALDAGTYRDAVHADIREAQMLGIQGVPFFVFDRKYGVSGAQPSELFAQALDTAWRESNPLVMVNASADAGEGRGTAGTGTTGTGAGTGTTGTGGAADDGLNGEVCGPDGC</sequence>
<proteinExistence type="predicted"/>
<evidence type="ECO:0000259" key="2">
    <source>
        <dbReference type="Pfam" id="PF01323"/>
    </source>
</evidence>
<dbReference type="Gene3D" id="3.40.30.10">
    <property type="entry name" value="Glutaredoxin"/>
    <property type="match status" value="1"/>
</dbReference>
<gene>
    <name evidence="3" type="ORF">L0M17_18335</name>
</gene>
<dbReference type="EMBL" id="JAKZBV010000001">
    <property type="protein sequence ID" value="MCH6471901.1"/>
    <property type="molecule type" value="Genomic_DNA"/>
</dbReference>
<dbReference type="InterPro" id="IPR036249">
    <property type="entry name" value="Thioredoxin-like_sf"/>
</dbReference>
<name>A0ABS9U5D6_9MICC</name>